<dbReference type="EC" id="2.7.7.7" evidence="2"/>
<keyword evidence="11" id="KW-1185">Reference proteome</keyword>
<evidence type="ECO:0000256" key="2">
    <source>
        <dbReference type="ARBA" id="ARBA00012417"/>
    </source>
</evidence>
<gene>
    <name evidence="10" type="ORF">BZG73_15850</name>
</gene>
<evidence type="ECO:0000256" key="3">
    <source>
        <dbReference type="ARBA" id="ARBA00022679"/>
    </source>
</evidence>
<evidence type="ECO:0000259" key="9">
    <source>
        <dbReference type="Pfam" id="PF03175"/>
    </source>
</evidence>
<dbReference type="Pfam" id="PF03175">
    <property type="entry name" value="DNA_pol_B_2"/>
    <property type="match status" value="1"/>
</dbReference>
<evidence type="ECO:0000256" key="5">
    <source>
        <dbReference type="ARBA" id="ARBA00022705"/>
    </source>
</evidence>
<name>A0ABX3K4R2_9GAMM</name>
<feature type="domain" description="DNA-directed DNA polymerase family B mitochondria/virus" evidence="9">
    <location>
        <begin position="306"/>
        <end position="536"/>
    </location>
</feature>
<dbReference type="Proteomes" id="UP000189410">
    <property type="component" value="Unassembled WGS sequence"/>
</dbReference>
<keyword evidence="5" id="KW-0235">DNA replication</keyword>
<evidence type="ECO:0000256" key="7">
    <source>
        <dbReference type="ARBA" id="ARBA00023125"/>
    </source>
</evidence>
<comment type="catalytic activity">
    <reaction evidence="8">
        <text>DNA(n) + a 2'-deoxyribonucleoside 5'-triphosphate = DNA(n+1) + diphosphate</text>
        <dbReference type="Rhea" id="RHEA:22508"/>
        <dbReference type="Rhea" id="RHEA-COMP:17339"/>
        <dbReference type="Rhea" id="RHEA-COMP:17340"/>
        <dbReference type="ChEBI" id="CHEBI:33019"/>
        <dbReference type="ChEBI" id="CHEBI:61560"/>
        <dbReference type="ChEBI" id="CHEBI:173112"/>
        <dbReference type="EC" id="2.7.7.7"/>
    </reaction>
</comment>
<keyword evidence="6" id="KW-0239">DNA-directed DNA polymerase</keyword>
<protein>
    <recommendedName>
        <fullName evidence="2">DNA-directed DNA polymerase</fullName>
        <ecNumber evidence="2">2.7.7.7</ecNumber>
    </recommendedName>
</protein>
<dbReference type="InterPro" id="IPR043502">
    <property type="entry name" value="DNA/RNA_pol_sf"/>
</dbReference>
<keyword evidence="3" id="KW-0808">Transferase</keyword>
<evidence type="ECO:0000256" key="6">
    <source>
        <dbReference type="ARBA" id="ARBA00022932"/>
    </source>
</evidence>
<keyword evidence="4" id="KW-0548">Nucleotidyltransferase</keyword>
<dbReference type="InterPro" id="IPR004868">
    <property type="entry name" value="DNA-dir_DNA_pol_B_mt/vir"/>
</dbReference>
<comment type="caution">
    <text evidence="10">The sequence shown here is derived from an EMBL/GenBank/DDBJ whole genome shotgun (WGS) entry which is preliminary data.</text>
</comment>
<evidence type="ECO:0000256" key="4">
    <source>
        <dbReference type="ARBA" id="ARBA00022695"/>
    </source>
</evidence>
<proteinExistence type="inferred from homology"/>
<comment type="similarity">
    <text evidence="1">Belongs to the DNA polymerase type-B family.</text>
</comment>
<keyword evidence="7" id="KW-0238">DNA-binding</keyword>
<reference evidence="10 11" key="1">
    <citation type="journal article" date="2017" name="Genome Announc.">
        <title>Draft Genome Sequences of Salinivibrio proteolyticus, Salinivibrio sharmensis, Salinivibrio siamensis, Salinivibrio costicola subsp. alcaliphilus, Salinivibrio costicola subsp. vallismortis, and 29 New Isolates Belonging to the Genus Salinivibrio.</title>
        <authorList>
            <person name="Lopez-Hermoso C."/>
            <person name="de la Haba R.R."/>
            <person name="Sanchez-Porro C."/>
            <person name="Bayliss S.C."/>
            <person name="Feil E.J."/>
            <person name="Ventosa A."/>
        </authorList>
    </citation>
    <scope>NUCLEOTIDE SEQUENCE [LARGE SCALE GENOMIC DNA]</scope>
    <source>
        <strain evidence="10 11">JCM 14472</strain>
    </source>
</reference>
<evidence type="ECO:0000313" key="10">
    <source>
        <dbReference type="EMBL" id="OOE78670.1"/>
    </source>
</evidence>
<accession>A0ABX3K4R2</accession>
<sequence>MEEKDLFKNEGTQQDISSFVDEMINADGNAASRNMHQETALTHMALSNDIPAEFNPVQDAISYQPTTLEWAKGDAVYMGFDTEFQYSHARGYNEILSYQIVAKTPKGQCSIVLYPKSGAKNHRWAFDALVGHVLEEMFDKNLIEAVPEQIVVFGHFLRADLTNFSDFWKNQKTTLRGTRRTVASAMQDYGVDVQALGKRKAGKDAQVIESPSGEKFRTKVRFVDTLALSPNGSSLAVIGELIGLPKHELPNGYSKEQMHKFLHEQPSLFEAYALRDSEIALAYGLRMFRFATVELGLSKCPTTLGAIGVSVFQKILKDTGVDKREAFGEREVKSQHWNMKLGRPHTKKECIPTEARELFERLAIKAYFGGRNESFACGPSDVGVFYDFDLSGAYTTGMVDVRPLDYDRSYMTKNLDDFCGHVCGFARVRFSFPDGTRFPCLPVHHELYGLYFPLTGETYTTAPELEVAINMGGHVEVLQGVVIPWLEDSESLFLPFVQLIREKRNSYPKKSFEEAMWKEIGNSLYGKTAQGLRDKTAFELANGLTKDIPRSAVTNPYMAAHTTGFVRAVIAELIASIPRHRRVISVTTDGFITEAPLEELDTSGPLCTRFKKYDHWVVNPLNK</sequence>
<dbReference type="EMBL" id="MUFB01000051">
    <property type="protein sequence ID" value="OOE78670.1"/>
    <property type="molecule type" value="Genomic_DNA"/>
</dbReference>
<dbReference type="RefSeq" id="WP_077668814.1">
    <property type="nucleotide sequence ID" value="NZ_MUFB01000051.1"/>
</dbReference>
<organism evidence="10 11">
    <name type="scientific">Salinivibrio siamensis</name>
    <dbReference type="NCBI Taxonomy" id="414286"/>
    <lineage>
        <taxon>Bacteria</taxon>
        <taxon>Pseudomonadati</taxon>
        <taxon>Pseudomonadota</taxon>
        <taxon>Gammaproteobacteria</taxon>
        <taxon>Vibrionales</taxon>
        <taxon>Vibrionaceae</taxon>
        <taxon>Salinivibrio</taxon>
    </lineage>
</organism>
<dbReference type="SUPFAM" id="SSF56672">
    <property type="entry name" value="DNA/RNA polymerases"/>
    <property type="match status" value="1"/>
</dbReference>
<evidence type="ECO:0000313" key="11">
    <source>
        <dbReference type="Proteomes" id="UP000189410"/>
    </source>
</evidence>
<evidence type="ECO:0000256" key="1">
    <source>
        <dbReference type="ARBA" id="ARBA00005755"/>
    </source>
</evidence>
<evidence type="ECO:0000256" key="8">
    <source>
        <dbReference type="ARBA" id="ARBA00049244"/>
    </source>
</evidence>